<proteinExistence type="inferred from homology"/>
<dbReference type="Proteomes" id="UP001248581">
    <property type="component" value="Chromosome"/>
</dbReference>
<comment type="similarity">
    <text evidence="1">Belongs to the short-chain dehydrogenases/reductases (SDR) family.</text>
</comment>
<name>A0ABY9TG76_9GAMM</name>
<evidence type="ECO:0000313" key="4">
    <source>
        <dbReference type="Proteomes" id="UP001248581"/>
    </source>
</evidence>
<evidence type="ECO:0000313" key="3">
    <source>
        <dbReference type="EMBL" id="WNC67725.1"/>
    </source>
</evidence>
<organism evidence="3 4">
    <name type="scientific">Thalassotalea nanhaiensis</name>
    <dbReference type="NCBI Taxonomy" id="3065648"/>
    <lineage>
        <taxon>Bacteria</taxon>
        <taxon>Pseudomonadati</taxon>
        <taxon>Pseudomonadota</taxon>
        <taxon>Gammaproteobacteria</taxon>
        <taxon>Alteromonadales</taxon>
        <taxon>Colwelliaceae</taxon>
        <taxon>Thalassotalea</taxon>
    </lineage>
</organism>
<dbReference type="InterPro" id="IPR020904">
    <property type="entry name" value="Sc_DH/Rdtase_CS"/>
</dbReference>
<dbReference type="PRINTS" id="PR00081">
    <property type="entry name" value="GDHRDH"/>
</dbReference>
<sequence>MTKPIITLDDNFVALISAGASGIGKVIAESLIALGAKVHICDVSETAIAEFIRLNPTASATLCDVSNFEQVEQVFRDLKSKYNKLDLLVNNAGIAGPTDKVENIDPQEWCNTINIDLNAHFYFAKLAIPLLRTNNKGGSIINISSNAAFFGFPLRSPYTASKWALIGLTKTWAMELGPDNIRVNALCPGSVNGDRINGVIERDAKERGVSTEEITNIYKIQSSMRLFVDPEDIANMACFLASPLGASISGQAIGLDGHTESLSNNL</sequence>
<dbReference type="Pfam" id="PF13561">
    <property type="entry name" value="adh_short_C2"/>
    <property type="match status" value="1"/>
</dbReference>
<dbReference type="PROSITE" id="PS00061">
    <property type="entry name" value="ADH_SHORT"/>
    <property type="match status" value="1"/>
</dbReference>
<dbReference type="PRINTS" id="PR00080">
    <property type="entry name" value="SDRFAMILY"/>
</dbReference>
<dbReference type="PANTHER" id="PTHR24321">
    <property type="entry name" value="DEHYDROGENASES, SHORT CHAIN"/>
    <property type="match status" value="1"/>
</dbReference>
<accession>A0ABY9TG76</accession>
<keyword evidence="4" id="KW-1185">Reference proteome</keyword>
<dbReference type="RefSeq" id="WP_348386884.1">
    <property type="nucleotide sequence ID" value="NZ_CP134146.1"/>
</dbReference>
<dbReference type="SUPFAM" id="SSF51735">
    <property type="entry name" value="NAD(P)-binding Rossmann-fold domains"/>
    <property type="match status" value="1"/>
</dbReference>
<reference evidence="4" key="1">
    <citation type="submission" date="2023-09" db="EMBL/GenBank/DDBJ databases">
        <authorList>
            <person name="Li S."/>
            <person name="Li X."/>
            <person name="Zhang C."/>
            <person name="Zhao Z."/>
        </authorList>
    </citation>
    <scope>NUCLEOTIDE SEQUENCE [LARGE SCALE GENOMIC DNA]</scope>
    <source>
        <strain evidence="4">SQ345</strain>
    </source>
</reference>
<gene>
    <name evidence="3" type="ORF">RI845_14505</name>
</gene>
<dbReference type="NCBIfam" id="NF009466">
    <property type="entry name" value="PRK12826.1-2"/>
    <property type="match status" value="1"/>
</dbReference>
<dbReference type="Gene3D" id="3.40.50.720">
    <property type="entry name" value="NAD(P)-binding Rossmann-like Domain"/>
    <property type="match status" value="1"/>
</dbReference>
<evidence type="ECO:0000256" key="1">
    <source>
        <dbReference type="ARBA" id="ARBA00006484"/>
    </source>
</evidence>
<dbReference type="CDD" id="cd05233">
    <property type="entry name" value="SDR_c"/>
    <property type="match status" value="1"/>
</dbReference>
<evidence type="ECO:0000256" key="2">
    <source>
        <dbReference type="ARBA" id="ARBA00023002"/>
    </source>
</evidence>
<dbReference type="EMBL" id="CP134146">
    <property type="protein sequence ID" value="WNC67725.1"/>
    <property type="molecule type" value="Genomic_DNA"/>
</dbReference>
<dbReference type="InterPro" id="IPR002347">
    <property type="entry name" value="SDR_fam"/>
</dbReference>
<dbReference type="InterPro" id="IPR036291">
    <property type="entry name" value="NAD(P)-bd_dom_sf"/>
</dbReference>
<keyword evidence="2" id="KW-0560">Oxidoreductase</keyword>
<protein>
    <submittedName>
        <fullName evidence="3">SDR family oxidoreductase</fullName>
    </submittedName>
</protein>
<dbReference type="PANTHER" id="PTHR24321:SF8">
    <property type="entry name" value="ESTRADIOL 17-BETA-DEHYDROGENASE 8-RELATED"/>
    <property type="match status" value="1"/>
</dbReference>